<feature type="chain" id="PRO_5046280103" evidence="1">
    <location>
        <begin position="22"/>
        <end position="238"/>
    </location>
</feature>
<reference evidence="3" key="1">
    <citation type="journal article" date="2019" name="Int. J. Syst. Evol. Microbiol.">
        <title>The Global Catalogue of Microorganisms (GCM) 10K type strain sequencing project: providing services to taxonomists for standard genome sequencing and annotation.</title>
        <authorList>
            <consortium name="The Broad Institute Genomics Platform"/>
            <consortium name="The Broad Institute Genome Sequencing Center for Infectious Disease"/>
            <person name="Wu L."/>
            <person name="Ma J."/>
        </authorList>
    </citation>
    <scope>NUCLEOTIDE SEQUENCE [LARGE SCALE GENOMIC DNA]</scope>
    <source>
        <strain evidence="3">KCTC 42644</strain>
    </source>
</reference>
<evidence type="ECO:0000256" key="1">
    <source>
        <dbReference type="SAM" id="SignalP"/>
    </source>
</evidence>
<dbReference type="EMBL" id="JBHRXV010000011">
    <property type="protein sequence ID" value="MFC3713915.1"/>
    <property type="molecule type" value="Genomic_DNA"/>
</dbReference>
<name>A0ABV7XEN0_9SPHN</name>
<proteinExistence type="predicted"/>
<keyword evidence="3" id="KW-1185">Reference proteome</keyword>
<evidence type="ECO:0000313" key="3">
    <source>
        <dbReference type="Proteomes" id="UP001595615"/>
    </source>
</evidence>
<evidence type="ECO:0000313" key="2">
    <source>
        <dbReference type="EMBL" id="MFC3713915.1"/>
    </source>
</evidence>
<accession>A0ABV7XEN0</accession>
<gene>
    <name evidence="2" type="ORF">ACFOMD_15165</name>
</gene>
<dbReference type="Proteomes" id="UP001595615">
    <property type="component" value="Unassembled WGS sequence"/>
</dbReference>
<organism evidence="2 3">
    <name type="scientific">Sphingoaurantiacus capsulatus</name>
    <dbReference type="NCBI Taxonomy" id="1771310"/>
    <lineage>
        <taxon>Bacteria</taxon>
        <taxon>Pseudomonadati</taxon>
        <taxon>Pseudomonadota</taxon>
        <taxon>Alphaproteobacteria</taxon>
        <taxon>Sphingomonadales</taxon>
        <taxon>Sphingosinicellaceae</taxon>
        <taxon>Sphingoaurantiacus</taxon>
    </lineage>
</organism>
<feature type="signal peptide" evidence="1">
    <location>
        <begin position="1"/>
        <end position="21"/>
    </location>
</feature>
<keyword evidence="1" id="KW-0732">Signal</keyword>
<dbReference type="RefSeq" id="WP_380862870.1">
    <property type="nucleotide sequence ID" value="NZ_JBHRXV010000011.1"/>
</dbReference>
<sequence length="238" mass="25790">MNFPLLLAAVVAIGLSAPALAQRTGSLIGRQAKAGTADAAEYAEGFAKCMAGRQAKTVRAWMLSLPGSYEENEILAKLKPDFAACMDNDKLVLEDGGGMRFTQAGMRQRVGYALARRLLDTAPATSPVAENMQYWFMPKVQALGPGQPADRTALAMHEVTSCVSRKKWPESLALLRSKSGSPEERDVMQQLVPVLPTCLPQGVKLSITRERLRLYMGEAVYHAISDEHLPVTASASSR</sequence>
<protein>
    <submittedName>
        <fullName evidence="2">Uncharacterized protein</fullName>
    </submittedName>
</protein>
<comment type="caution">
    <text evidence="2">The sequence shown here is derived from an EMBL/GenBank/DDBJ whole genome shotgun (WGS) entry which is preliminary data.</text>
</comment>